<keyword evidence="3" id="KW-1185">Reference proteome</keyword>
<reference evidence="3" key="1">
    <citation type="journal article" date="2015" name="Nat. Genet.">
        <title>The genome and transcriptome of the zoonotic hookworm Ancylostoma ceylanicum identify infection-specific gene families.</title>
        <authorList>
            <person name="Schwarz E.M."/>
            <person name="Hu Y."/>
            <person name="Antoshechkin I."/>
            <person name="Miller M.M."/>
            <person name="Sternberg P.W."/>
            <person name="Aroian R.V."/>
        </authorList>
    </citation>
    <scope>NUCLEOTIDE SEQUENCE</scope>
    <source>
        <strain evidence="3">HY135</strain>
    </source>
</reference>
<dbReference type="EMBL" id="JARK01001357">
    <property type="protein sequence ID" value="EYC20699.1"/>
    <property type="molecule type" value="Genomic_DNA"/>
</dbReference>
<name>A0A016UZ53_9BILA</name>
<dbReference type="OrthoDB" id="5786529at2759"/>
<sequence>MEVIHTTNVIVLNMKNIILFPDQCEARSGRIRLTITNINIEDQFDRVTFTLSETLHIGQEVSLKVTYSGKINDKLDGLYQTTYTDSQGNPKDWIFSAIYLTEGRARNLFGATGERICR</sequence>
<gene>
    <name evidence="2" type="primary">Acey_s0021.g376</name>
    <name evidence="2" type="ORF">Y032_0021g376</name>
</gene>
<evidence type="ECO:0000259" key="1">
    <source>
        <dbReference type="Pfam" id="PF17900"/>
    </source>
</evidence>
<comment type="caution">
    <text evidence="2">The sequence shown here is derived from an EMBL/GenBank/DDBJ whole genome shotgun (WGS) entry which is preliminary data.</text>
</comment>
<dbReference type="Pfam" id="PF17900">
    <property type="entry name" value="Peptidase_M1_N"/>
    <property type="match status" value="1"/>
</dbReference>
<protein>
    <recommendedName>
        <fullName evidence="1">Aminopeptidase N-like N-terminal domain-containing protein</fullName>
    </recommendedName>
</protein>
<dbReference type="SUPFAM" id="SSF63737">
    <property type="entry name" value="Leukotriene A4 hydrolase N-terminal domain"/>
    <property type="match status" value="1"/>
</dbReference>
<evidence type="ECO:0000313" key="3">
    <source>
        <dbReference type="Proteomes" id="UP000024635"/>
    </source>
</evidence>
<evidence type="ECO:0000313" key="2">
    <source>
        <dbReference type="EMBL" id="EYC20699.1"/>
    </source>
</evidence>
<dbReference type="InterPro" id="IPR045357">
    <property type="entry name" value="Aminopeptidase_N-like_N"/>
</dbReference>
<dbReference type="InterPro" id="IPR042097">
    <property type="entry name" value="Aminopeptidase_N-like_N_sf"/>
</dbReference>
<dbReference type="AlphaFoldDB" id="A0A016UZ53"/>
<organism evidence="2 3">
    <name type="scientific">Ancylostoma ceylanicum</name>
    <dbReference type="NCBI Taxonomy" id="53326"/>
    <lineage>
        <taxon>Eukaryota</taxon>
        <taxon>Metazoa</taxon>
        <taxon>Ecdysozoa</taxon>
        <taxon>Nematoda</taxon>
        <taxon>Chromadorea</taxon>
        <taxon>Rhabditida</taxon>
        <taxon>Rhabditina</taxon>
        <taxon>Rhabditomorpha</taxon>
        <taxon>Strongyloidea</taxon>
        <taxon>Ancylostomatidae</taxon>
        <taxon>Ancylostomatinae</taxon>
        <taxon>Ancylostoma</taxon>
    </lineage>
</organism>
<feature type="domain" description="Aminopeptidase N-like N-terminal" evidence="1">
    <location>
        <begin position="4"/>
        <end position="99"/>
    </location>
</feature>
<proteinExistence type="predicted"/>
<dbReference type="Proteomes" id="UP000024635">
    <property type="component" value="Unassembled WGS sequence"/>
</dbReference>
<accession>A0A016UZ53</accession>
<dbReference type="Gene3D" id="2.60.40.1730">
    <property type="entry name" value="tricorn interacting facor f3 domain"/>
    <property type="match status" value="1"/>
</dbReference>